<reference evidence="6" key="1">
    <citation type="journal article" date="2019" name="Genome Biol. Evol.">
        <title>The Rhododendron genome and chromosomal organization provide insight into shared whole-genome duplications across the heath family (Ericaceae).</title>
        <authorList>
            <person name="Soza V.L."/>
            <person name="Lindsley D."/>
            <person name="Waalkes A."/>
            <person name="Ramage E."/>
            <person name="Patwardhan R.P."/>
            <person name="Burton J.N."/>
            <person name="Adey A."/>
            <person name="Kumar A."/>
            <person name="Qiu R."/>
            <person name="Shendure J."/>
            <person name="Hall B."/>
        </authorList>
    </citation>
    <scope>NUCLEOTIDE SEQUENCE</scope>
    <source>
        <strain evidence="6">RSF 1966-606</strain>
    </source>
</reference>
<comment type="similarity">
    <text evidence="3">Belongs to the 3-hydroxybenzoate 6-hydroxylase family.</text>
</comment>
<gene>
    <name evidence="6" type="ORF">C3L33_22618</name>
</gene>
<comment type="caution">
    <text evidence="6">The sequence shown here is derived from an EMBL/GenBank/DDBJ whole genome shotgun (WGS) entry which is preliminary data.</text>
</comment>
<dbReference type="GO" id="GO:0071949">
    <property type="term" value="F:FAD binding"/>
    <property type="evidence" value="ECO:0007669"/>
    <property type="project" value="InterPro"/>
</dbReference>
<dbReference type="AlphaFoldDB" id="A0A6A4KGF2"/>
<dbReference type="PANTHER" id="PTHR45934:SF28">
    <property type="entry name" value="OS03G0153100 PROTEIN"/>
    <property type="match status" value="1"/>
</dbReference>
<accession>A0A6A4KGF2</accession>
<evidence type="ECO:0000256" key="1">
    <source>
        <dbReference type="ARBA" id="ARBA00023002"/>
    </source>
</evidence>
<feature type="compositionally biased region" description="Acidic residues" evidence="4">
    <location>
        <begin position="220"/>
        <end position="236"/>
    </location>
</feature>
<evidence type="ECO:0000256" key="4">
    <source>
        <dbReference type="SAM" id="MobiDB-lite"/>
    </source>
</evidence>
<evidence type="ECO:0000256" key="3">
    <source>
        <dbReference type="ARBA" id="ARBA00024018"/>
    </source>
</evidence>
<dbReference type="GO" id="GO:0004497">
    <property type="term" value="F:monooxygenase activity"/>
    <property type="evidence" value="ECO:0007669"/>
    <property type="project" value="UniProtKB-KW"/>
</dbReference>
<dbReference type="InterPro" id="IPR002938">
    <property type="entry name" value="FAD-bd"/>
</dbReference>
<dbReference type="OrthoDB" id="655030at2759"/>
<proteinExistence type="inferred from homology"/>
<evidence type="ECO:0000313" key="6">
    <source>
        <dbReference type="EMBL" id="KAE9445485.1"/>
    </source>
</evidence>
<name>A0A6A4KGF2_9ERIC</name>
<sequence length="245" mass="27781">MKQFVLSKISQLPQQAAGVVEMTKLDSISCSPLKLRLPWNLLFENISKGNVCVAGDALHPMTPDTGQGGCSALEDGVVLARCLGEALLQKPRNKIQNEEEYARIQKGLEKFAKERRWRSFSLISAAYVLGFIQERDGKVLRFLREKFLSRFTVSSVWKMADRLSLWRAQHSISKHDNNVKKQKQAYRVIKTWGDSESEKGDNNKDKENYMTYVASLNSCEDSESSDNELEEEESIGDLETLKAVQ</sequence>
<feature type="domain" description="FAD-binding" evidence="5">
    <location>
        <begin position="42"/>
        <end position="88"/>
    </location>
</feature>
<protein>
    <recommendedName>
        <fullName evidence="5">FAD-binding domain-containing protein</fullName>
    </recommendedName>
</protein>
<evidence type="ECO:0000256" key="2">
    <source>
        <dbReference type="ARBA" id="ARBA00023033"/>
    </source>
</evidence>
<evidence type="ECO:0000259" key="5">
    <source>
        <dbReference type="Pfam" id="PF01494"/>
    </source>
</evidence>
<organism evidence="6">
    <name type="scientific">Rhododendron williamsianum</name>
    <dbReference type="NCBI Taxonomy" id="262921"/>
    <lineage>
        <taxon>Eukaryota</taxon>
        <taxon>Viridiplantae</taxon>
        <taxon>Streptophyta</taxon>
        <taxon>Embryophyta</taxon>
        <taxon>Tracheophyta</taxon>
        <taxon>Spermatophyta</taxon>
        <taxon>Magnoliopsida</taxon>
        <taxon>eudicotyledons</taxon>
        <taxon>Gunneridae</taxon>
        <taxon>Pentapetalae</taxon>
        <taxon>asterids</taxon>
        <taxon>Ericales</taxon>
        <taxon>Ericaceae</taxon>
        <taxon>Ericoideae</taxon>
        <taxon>Rhodoreae</taxon>
        <taxon>Rhododendron</taxon>
    </lineage>
</organism>
<dbReference type="Gene3D" id="3.50.50.60">
    <property type="entry name" value="FAD/NAD(P)-binding domain"/>
    <property type="match status" value="1"/>
</dbReference>
<dbReference type="Pfam" id="PF01494">
    <property type="entry name" value="FAD_binding_3"/>
    <property type="match status" value="1"/>
</dbReference>
<dbReference type="PANTHER" id="PTHR45934">
    <property type="entry name" value="FAD/NAD(P)-BINDING OXIDOREDUCTASE FAMILY PROTEIN"/>
    <property type="match status" value="1"/>
</dbReference>
<dbReference type="EMBL" id="QEFC01004133">
    <property type="protein sequence ID" value="KAE9445485.1"/>
    <property type="molecule type" value="Genomic_DNA"/>
</dbReference>
<keyword evidence="2" id="KW-0503">Monooxygenase</keyword>
<dbReference type="InterPro" id="IPR044560">
    <property type="entry name" value="MOase"/>
</dbReference>
<feature type="region of interest" description="Disordered" evidence="4">
    <location>
        <begin position="219"/>
        <end position="245"/>
    </location>
</feature>
<keyword evidence="1" id="KW-0560">Oxidoreductase</keyword>
<dbReference type="InterPro" id="IPR036188">
    <property type="entry name" value="FAD/NAD-bd_sf"/>
</dbReference>
<feature type="non-terminal residue" evidence="6">
    <location>
        <position position="1"/>
    </location>
</feature>
<dbReference type="SUPFAM" id="SSF51905">
    <property type="entry name" value="FAD/NAD(P)-binding domain"/>
    <property type="match status" value="1"/>
</dbReference>